<feature type="domain" description="CCHC-type" evidence="4">
    <location>
        <begin position="659"/>
        <end position="673"/>
    </location>
</feature>
<feature type="compositionally biased region" description="Low complexity" evidence="2">
    <location>
        <begin position="436"/>
        <end position="447"/>
    </location>
</feature>
<evidence type="ECO:0000259" key="3">
    <source>
        <dbReference type="PROSITE" id="PS50076"/>
    </source>
</evidence>
<dbReference type="EMBL" id="JAANER010000005">
    <property type="protein sequence ID" value="KAG9189472.1"/>
    <property type="molecule type" value="Genomic_DNA"/>
</dbReference>
<dbReference type="GO" id="GO:0008270">
    <property type="term" value="F:zinc ion binding"/>
    <property type="evidence" value="ECO:0007669"/>
    <property type="project" value="UniProtKB-KW"/>
</dbReference>
<feature type="compositionally biased region" description="Polar residues" evidence="2">
    <location>
        <begin position="735"/>
        <end position="749"/>
    </location>
</feature>
<reference evidence="5" key="1">
    <citation type="submission" date="2021-07" db="EMBL/GenBank/DDBJ databases">
        <title>Genome Resource of American Ginseng Black Spot Pathogen Alternaria panax.</title>
        <authorList>
            <person name="Qiu C."/>
            <person name="Wang W."/>
            <person name="Liu Z."/>
        </authorList>
    </citation>
    <scope>NUCLEOTIDE SEQUENCE</scope>
    <source>
        <strain evidence="5">BNCC115425</strain>
    </source>
</reference>
<feature type="compositionally biased region" description="Basic and acidic residues" evidence="2">
    <location>
        <begin position="359"/>
        <end position="413"/>
    </location>
</feature>
<dbReference type="Pfam" id="PF00226">
    <property type="entry name" value="DnaJ"/>
    <property type="match status" value="1"/>
</dbReference>
<dbReference type="InterPro" id="IPR050817">
    <property type="entry name" value="DjlA_DnaK_co-chaperone"/>
</dbReference>
<evidence type="ECO:0000313" key="5">
    <source>
        <dbReference type="EMBL" id="KAG9189472.1"/>
    </source>
</evidence>
<gene>
    <name evidence="5" type="ORF">G6011_06340</name>
</gene>
<dbReference type="PROSITE" id="PS50158">
    <property type="entry name" value="ZF_CCHC"/>
    <property type="match status" value="2"/>
</dbReference>
<evidence type="ECO:0008006" key="7">
    <source>
        <dbReference type="Google" id="ProtNLM"/>
    </source>
</evidence>
<feature type="region of interest" description="Disordered" evidence="2">
    <location>
        <begin position="311"/>
        <end position="551"/>
    </location>
</feature>
<feature type="domain" description="CCHC-type" evidence="4">
    <location>
        <begin position="817"/>
        <end position="831"/>
    </location>
</feature>
<dbReference type="InterPro" id="IPR036869">
    <property type="entry name" value="J_dom_sf"/>
</dbReference>
<feature type="compositionally biased region" description="Polar residues" evidence="2">
    <location>
        <begin position="628"/>
        <end position="643"/>
    </location>
</feature>
<sequence length="843" mass="93784">MDAPTKPGQPDAYADLEVIPAATNAEIKAAFHRLALFRHPDKTAPGEAFDAADFRRVYAAYGLLRDQKGKEDYDKCYSSTYQRWDVYKREHAEYAQDPTTWRRRKVEADRQAAEQRRQAQAPSQTQYEYYDDTGSDDEYGYQYYYRFGGLGHGSRPLEPNEWDLEEILLAELLRRRENLIAAARRSAEERARKAVVEDINKRCIERLKKAAETQQAKDNGIRIADPERKRAMAQSWFINLQRDYNQELQNAGLRHSSDSVMDLGWEKKKGRQVCLFCDARVQEYSYRCPSGGAVACRSCKKEIESSSVNKPFNFANTESSTRKGKSKKAKSGNKSRKAKTRAEIESDLEKSGSAEQEQDDKQDRGEEAEHSLNEEEEAAKQAAEKIARKQEAERQKQERKAEEARRRAEREAQTKLAQGAAEKAAQEKAEAKQAARDWAAAQEAARQAAKRKKEARKQEAREKKAARKKAAKERAALEKAAQRKAAEERGAAQREAQDRGSLEQEIQKTCEDAEQGAKYKSTTEVKAKTELDASERAARQAEERKTIEAKQRTGLEAKETIECEARKMVERVTEETVECLKRGAAERNGKEAAAQQVQDSTSTNDAEGHKAENEMTGDGEQQVLEPHSATTQPAEPSISNSTAVPEKVKKKATRPPPICYVCREEGHVARNCPTKPVRATEAIVSEPPTTPEPAVKIEVTNKPPPPAATAPAKIVVKLPAPHKQKIREAAKGLAATSQESAIDSTNAPASQPPAKPGRTLKKTSRPAPQKVPRTNDSAAPVPSSISPAPANGTADVFVSIQTSKPMKKLKVKGTLTCYVCKEAGHKAKNCPTNTEELMFATVR</sequence>
<dbReference type="GO" id="GO:0003676">
    <property type="term" value="F:nucleic acid binding"/>
    <property type="evidence" value="ECO:0007669"/>
    <property type="project" value="InterPro"/>
</dbReference>
<name>A0AAD4FG72_9PLEO</name>
<dbReference type="AlphaFoldDB" id="A0AAD4FG72"/>
<feature type="domain" description="J" evidence="3">
    <location>
        <begin position="11"/>
        <end position="77"/>
    </location>
</feature>
<dbReference type="SUPFAM" id="SSF57756">
    <property type="entry name" value="Retrovirus zinc finger-like domains"/>
    <property type="match status" value="2"/>
</dbReference>
<feature type="region of interest" description="Disordered" evidence="2">
    <location>
        <begin position="582"/>
        <end position="656"/>
    </location>
</feature>
<dbReference type="PROSITE" id="PS50076">
    <property type="entry name" value="DNAJ_2"/>
    <property type="match status" value="1"/>
</dbReference>
<dbReference type="SMART" id="SM00271">
    <property type="entry name" value="DnaJ"/>
    <property type="match status" value="1"/>
</dbReference>
<keyword evidence="1" id="KW-0863">Zinc-finger</keyword>
<dbReference type="PANTHER" id="PTHR24074">
    <property type="entry name" value="CO-CHAPERONE PROTEIN DJLA"/>
    <property type="match status" value="1"/>
</dbReference>
<evidence type="ECO:0000256" key="1">
    <source>
        <dbReference type="PROSITE-ProRule" id="PRU00047"/>
    </source>
</evidence>
<comment type="caution">
    <text evidence="5">The sequence shown here is derived from an EMBL/GenBank/DDBJ whole genome shotgun (WGS) entry which is preliminary data.</text>
</comment>
<dbReference type="Proteomes" id="UP001199106">
    <property type="component" value="Unassembled WGS sequence"/>
</dbReference>
<accession>A0AAD4FG72</accession>
<evidence type="ECO:0000313" key="6">
    <source>
        <dbReference type="Proteomes" id="UP001199106"/>
    </source>
</evidence>
<evidence type="ECO:0000259" key="4">
    <source>
        <dbReference type="PROSITE" id="PS50158"/>
    </source>
</evidence>
<feature type="compositionally biased region" description="Basic and acidic residues" evidence="2">
    <location>
        <begin position="424"/>
        <end position="435"/>
    </location>
</feature>
<feature type="compositionally biased region" description="Basic and acidic residues" evidence="2">
    <location>
        <begin position="340"/>
        <end position="352"/>
    </location>
</feature>
<dbReference type="SUPFAM" id="SSF46565">
    <property type="entry name" value="Chaperone J-domain"/>
    <property type="match status" value="1"/>
</dbReference>
<feature type="compositionally biased region" description="Polar residues" evidence="2">
    <location>
        <begin position="595"/>
        <end position="605"/>
    </location>
</feature>
<dbReference type="Gene3D" id="4.10.60.10">
    <property type="entry name" value="Zinc finger, CCHC-type"/>
    <property type="match status" value="1"/>
</dbReference>
<feature type="region of interest" description="Disordered" evidence="2">
    <location>
        <begin position="103"/>
        <end position="131"/>
    </location>
</feature>
<proteinExistence type="predicted"/>
<keyword evidence="1" id="KW-0479">Metal-binding</keyword>
<feature type="compositionally biased region" description="Basic and acidic residues" evidence="2">
    <location>
        <begin position="472"/>
        <end position="551"/>
    </location>
</feature>
<dbReference type="SMART" id="SM00343">
    <property type="entry name" value="ZnF_C2HC"/>
    <property type="match status" value="2"/>
</dbReference>
<feature type="compositionally biased region" description="Basic and acidic residues" evidence="2">
    <location>
        <begin position="106"/>
        <end position="117"/>
    </location>
</feature>
<feature type="compositionally biased region" description="Low complexity" evidence="2">
    <location>
        <begin position="777"/>
        <end position="790"/>
    </location>
</feature>
<feature type="region of interest" description="Disordered" evidence="2">
    <location>
        <begin position="680"/>
        <end position="711"/>
    </location>
</feature>
<feature type="compositionally biased region" description="Basic residues" evidence="2">
    <location>
        <begin position="322"/>
        <end position="339"/>
    </location>
</feature>
<keyword evidence="1" id="KW-0862">Zinc</keyword>
<protein>
    <recommendedName>
        <fullName evidence="7">J domain-containing protein</fullName>
    </recommendedName>
</protein>
<dbReference type="CDD" id="cd06257">
    <property type="entry name" value="DnaJ"/>
    <property type="match status" value="1"/>
</dbReference>
<dbReference type="InterPro" id="IPR036875">
    <property type="entry name" value="Znf_CCHC_sf"/>
</dbReference>
<feature type="region of interest" description="Disordered" evidence="2">
    <location>
        <begin position="723"/>
        <end position="792"/>
    </location>
</feature>
<dbReference type="InterPro" id="IPR001623">
    <property type="entry name" value="DnaJ_domain"/>
</dbReference>
<dbReference type="Gene3D" id="1.10.287.110">
    <property type="entry name" value="DnaJ domain"/>
    <property type="match status" value="1"/>
</dbReference>
<dbReference type="Pfam" id="PF00098">
    <property type="entry name" value="zf-CCHC"/>
    <property type="match status" value="2"/>
</dbReference>
<evidence type="ECO:0000256" key="2">
    <source>
        <dbReference type="SAM" id="MobiDB-lite"/>
    </source>
</evidence>
<keyword evidence="6" id="KW-1185">Reference proteome</keyword>
<dbReference type="InterPro" id="IPR001878">
    <property type="entry name" value="Znf_CCHC"/>
</dbReference>
<organism evidence="5 6">
    <name type="scientific">Alternaria panax</name>
    <dbReference type="NCBI Taxonomy" id="48097"/>
    <lineage>
        <taxon>Eukaryota</taxon>
        <taxon>Fungi</taxon>
        <taxon>Dikarya</taxon>
        <taxon>Ascomycota</taxon>
        <taxon>Pezizomycotina</taxon>
        <taxon>Dothideomycetes</taxon>
        <taxon>Pleosporomycetidae</taxon>
        <taxon>Pleosporales</taxon>
        <taxon>Pleosporineae</taxon>
        <taxon>Pleosporaceae</taxon>
        <taxon>Alternaria</taxon>
        <taxon>Alternaria sect. Panax</taxon>
    </lineage>
</organism>